<dbReference type="OrthoDB" id="2442707at2"/>
<sequence length="223" mass="24299">MPAPPTDSTGPVVVVRVAALPTQALAETAAPASWATVQAILASRRLVAEVGARLADEVHGFVADPALADARPELVALRRALHNHRRPGPRAWPGNHAELLPARFRAELTGWTVELARSAALTRRLPELLDAERVRSLRALREWSATEVFEFGLLQSSEDLLHALLKWRAQPEGSAPRAQVALRLAKYLARAVAKTSPQATFMMSGLCRWSDVPTPVQPTGRWA</sequence>
<organism evidence="1 2">
    <name type="scientific">Micromonospora yangpuensis</name>
    <dbReference type="NCBI Taxonomy" id="683228"/>
    <lineage>
        <taxon>Bacteria</taxon>
        <taxon>Bacillati</taxon>
        <taxon>Actinomycetota</taxon>
        <taxon>Actinomycetes</taxon>
        <taxon>Micromonosporales</taxon>
        <taxon>Micromonosporaceae</taxon>
        <taxon>Micromonospora</taxon>
    </lineage>
</organism>
<keyword evidence="2" id="KW-1185">Reference proteome</keyword>
<name>A0A1C6U264_9ACTN</name>
<reference evidence="2" key="1">
    <citation type="submission" date="2016-06" db="EMBL/GenBank/DDBJ databases">
        <authorList>
            <person name="Varghese N."/>
            <person name="Submissions Spin"/>
        </authorList>
    </citation>
    <scope>NUCLEOTIDE SEQUENCE [LARGE SCALE GENOMIC DNA]</scope>
    <source>
        <strain evidence="2">DSM 45577</strain>
    </source>
</reference>
<dbReference type="Proteomes" id="UP000198937">
    <property type="component" value="Unassembled WGS sequence"/>
</dbReference>
<dbReference type="EMBL" id="FMIA01000002">
    <property type="protein sequence ID" value="SCL48146.1"/>
    <property type="molecule type" value="Genomic_DNA"/>
</dbReference>
<dbReference type="RefSeq" id="WP_091433989.1">
    <property type="nucleotide sequence ID" value="NZ_BMMJ01000006.1"/>
</dbReference>
<proteinExistence type="predicted"/>
<evidence type="ECO:0000313" key="2">
    <source>
        <dbReference type="Proteomes" id="UP000198937"/>
    </source>
</evidence>
<dbReference type="STRING" id="683228.GA0070617_0789"/>
<protein>
    <submittedName>
        <fullName evidence="1">Uncharacterized protein</fullName>
    </submittedName>
</protein>
<gene>
    <name evidence="1" type="ORF">GA0070617_0789</name>
</gene>
<accession>A0A1C6U264</accession>
<evidence type="ECO:0000313" key="1">
    <source>
        <dbReference type="EMBL" id="SCL48146.1"/>
    </source>
</evidence>
<dbReference type="AlphaFoldDB" id="A0A1C6U264"/>